<accession>A0ABU9Z084</accession>
<comment type="subcellular location">
    <subcellularLocation>
        <location evidence="1">Membrane</location>
        <topology evidence="1">Multi-pass membrane protein</topology>
    </subcellularLocation>
</comment>
<dbReference type="RefSeq" id="WP_345919994.1">
    <property type="nucleotide sequence ID" value="NZ_JBDIVE010000006.1"/>
</dbReference>
<keyword evidence="6 7" id="KW-0472">Membrane</keyword>
<evidence type="ECO:0000313" key="9">
    <source>
        <dbReference type="EMBL" id="MEN3069221.1"/>
    </source>
</evidence>
<feature type="domain" description="Bacterial sugar transferase" evidence="8">
    <location>
        <begin position="283"/>
        <end position="464"/>
    </location>
</feature>
<dbReference type="Proteomes" id="UP001410394">
    <property type="component" value="Unassembled WGS sequence"/>
</dbReference>
<dbReference type="InterPro" id="IPR003362">
    <property type="entry name" value="Bact_transf"/>
</dbReference>
<organism evidence="9 10">
    <name type="scientific">Uliginosibacterium sediminicola</name>
    <dbReference type="NCBI Taxonomy" id="2024550"/>
    <lineage>
        <taxon>Bacteria</taxon>
        <taxon>Pseudomonadati</taxon>
        <taxon>Pseudomonadota</taxon>
        <taxon>Betaproteobacteria</taxon>
        <taxon>Rhodocyclales</taxon>
        <taxon>Zoogloeaceae</taxon>
        <taxon>Uliginosibacterium</taxon>
    </lineage>
</organism>
<dbReference type="SUPFAM" id="SSF51735">
    <property type="entry name" value="NAD(P)-binding Rossmann-fold domains"/>
    <property type="match status" value="1"/>
</dbReference>
<evidence type="ECO:0000256" key="7">
    <source>
        <dbReference type="SAM" id="Phobius"/>
    </source>
</evidence>
<dbReference type="PANTHER" id="PTHR30576">
    <property type="entry name" value="COLANIC BIOSYNTHESIS UDP-GLUCOSE LIPID CARRIER TRANSFERASE"/>
    <property type="match status" value="1"/>
</dbReference>
<dbReference type="InterPro" id="IPR017475">
    <property type="entry name" value="EPS_sugar_tfrase"/>
</dbReference>
<dbReference type="InterPro" id="IPR036291">
    <property type="entry name" value="NAD(P)-bd_dom_sf"/>
</dbReference>
<evidence type="ECO:0000256" key="4">
    <source>
        <dbReference type="ARBA" id="ARBA00022692"/>
    </source>
</evidence>
<evidence type="ECO:0000259" key="8">
    <source>
        <dbReference type="Pfam" id="PF02397"/>
    </source>
</evidence>
<feature type="transmembrane region" description="Helical" evidence="7">
    <location>
        <begin position="29"/>
        <end position="51"/>
    </location>
</feature>
<dbReference type="Pfam" id="PF13727">
    <property type="entry name" value="CoA_binding_3"/>
    <property type="match status" value="1"/>
</dbReference>
<dbReference type="PANTHER" id="PTHR30576:SF21">
    <property type="entry name" value="UDP-GLUCOSE:UNDECAPRENYL-PHOSPHATE GLUCOSE-1-PHOSPHATE TRANSFERASE"/>
    <property type="match status" value="1"/>
</dbReference>
<comment type="similarity">
    <text evidence="2">Belongs to the bacterial sugar transferase family.</text>
</comment>
<gene>
    <name evidence="9" type="ORF">ABDB84_12090</name>
</gene>
<comment type="caution">
    <text evidence="9">The sequence shown here is derived from an EMBL/GenBank/DDBJ whole genome shotgun (WGS) entry which is preliminary data.</text>
</comment>
<dbReference type="GO" id="GO:0089702">
    <property type="term" value="F:undecaprenyl-phosphate glucose phosphotransferase activity"/>
    <property type="evidence" value="ECO:0007669"/>
    <property type="project" value="UniProtKB-EC"/>
</dbReference>
<dbReference type="Gene3D" id="3.40.50.720">
    <property type="entry name" value="NAD(P)-binding Rossmann-like Domain"/>
    <property type="match status" value="1"/>
</dbReference>
<proteinExistence type="inferred from homology"/>
<evidence type="ECO:0000256" key="1">
    <source>
        <dbReference type="ARBA" id="ARBA00004141"/>
    </source>
</evidence>
<feature type="transmembrane region" description="Helical" evidence="7">
    <location>
        <begin position="57"/>
        <end position="76"/>
    </location>
</feature>
<reference evidence="9 10" key="1">
    <citation type="journal article" date="2018" name="Int. J. Syst. Evol. Microbiol.">
        <title>Uliginosibacterium sediminicola sp. nov., isolated from freshwater sediment.</title>
        <authorList>
            <person name="Hwang W.M."/>
            <person name="Kim S.M."/>
            <person name="Kang K."/>
            <person name="Ahn T.Y."/>
        </authorList>
    </citation>
    <scope>NUCLEOTIDE SEQUENCE [LARGE SCALE GENOMIC DNA]</scope>
    <source>
        <strain evidence="9 10">M1-21</strain>
    </source>
</reference>
<evidence type="ECO:0000256" key="5">
    <source>
        <dbReference type="ARBA" id="ARBA00022989"/>
    </source>
</evidence>
<dbReference type="NCBIfam" id="TIGR03023">
    <property type="entry name" value="WcaJ_sugtrans"/>
    <property type="match status" value="1"/>
</dbReference>
<evidence type="ECO:0000256" key="3">
    <source>
        <dbReference type="ARBA" id="ARBA00022679"/>
    </source>
</evidence>
<evidence type="ECO:0000256" key="6">
    <source>
        <dbReference type="ARBA" id="ARBA00023136"/>
    </source>
</evidence>
<sequence length="471" mass="52751">MSETHVNVSTTFGFDPQGALRSRSLAAHLVEILLGPLVAVTCLIASVLIFGQSFDRQYFALVLITFLLLFPGILRLSENRTRMMIKATCAWGMVCLTLWLFGFATGFLGYFDLRVIALWQLGTWGVLLLAHEIARRIMLRVLSTKHYSAVIVGCNDTGLMLGRQVLADRYSGIKLLGFFDDRQLERNPSVECDSPLLGDMSELADYTRKHRVDHIYLALPMAPQPRILALLDELKDTTASVYFVPDIFVTDLIQGRVAHIAGMPVVAVCDTPFSGLRGLVKYSEDLILGTLILLLISPVLLAVAIGVRLSSPGPIIFKQRRYGLDGKEVLVYKFRSMTVTEDGDKSYTQVTKTDPRVTRFGAFIRKTSLDELPQFINVLQGRMSIVGPRPHAIAVNENYRKLIPGYMLRHKVRPGITGWAQVNGYRGGDDLEHMTKRVQYDLDYLRHWSLSLDIKIILRTVGLVAKDSSAY</sequence>
<keyword evidence="4 7" id="KW-0812">Transmembrane</keyword>
<dbReference type="Pfam" id="PF02397">
    <property type="entry name" value="Bac_transf"/>
    <property type="match status" value="1"/>
</dbReference>
<dbReference type="NCBIfam" id="TIGR03025">
    <property type="entry name" value="EPS_sugtrans"/>
    <property type="match status" value="1"/>
</dbReference>
<keyword evidence="5 7" id="KW-1133">Transmembrane helix</keyword>
<keyword evidence="3 9" id="KW-0808">Transferase</keyword>
<feature type="transmembrane region" description="Helical" evidence="7">
    <location>
        <begin position="286"/>
        <end position="307"/>
    </location>
</feature>
<dbReference type="InterPro" id="IPR017473">
    <property type="entry name" value="Undecaprenyl-P_gluc_Ptfrase"/>
</dbReference>
<evidence type="ECO:0000313" key="10">
    <source>
        <dbReference type="Proteomes" id="UP001410394"/>
    </source>
</evidence>
<dbReference type="EMBL" id="JBDIVE010000006">
    <property type="protein sequence ID" value="MEN3069221.1"/>
    <property type="molecule type" value="Genomic_DNA"/>
</dbReference>
<protein>
    <submittedName>
        <fullName evidence="9">Undecaprenyl-phosphate glucose phosphotransferase</fullName>
        <ecNumber evidence="9">2.7.8.31</ecNumber>
    </submittedName>
</protein>
<dbReference type="EC" id="2.7.8.31" evidence="9"/>
<evidence type="ECO:0000256" key="2">
    <source>
        <dbReference type="ARBA" id="ARBA00006464"/>
    </source>
</evidence>
<keyword evidence="10" id="KW-1185">Reference proteome</keyword>
<feature type="transmembrane region" description="Helical" evidence="7">
    <location>
        <begin position="88"/>
        <end position="110"/>
    </location>
</feature>
<feature type="transmembrane region" description="Helical" evidence="7">
    <location>
        <begin position="116"/>
        <end position="134"/>
    </location>
</feature>
<name>A0ABU9Z084_9RHOO</name>